<evidence type="ECO:0000256" key="2">
    <source>
        <dbReference type="SAM" id="SignalP"/>
    </source>
</evidence>
<reference evidence="3" key="1">
    <citation type="submission" date="2012-11" db="EMBL/GenBank/DDBJ databases">
        <authorList>
            <person name="Lucero-Rivera Y.E."/>
            <person name="Tovar-Ramirez D."/>
        </authorList>
    </citation>
    <scope>NUCLEOTIDE SEQUENCE</scope>
    <source>
        <tissue evidence="3">Salivary gland</tissue>
    </source>
</reference>
<evidence type="ECO:0000256" key="1">
    <source>
        <dbReference type="SAM" id="MobiDB-lite"/>
    </source>
</evidence>
<feature type="region of interest" description="Disordered" evidence="1">
    <location>
        <begin position="60"/>
        <end position="159"/>
    </location>
</feature>
<reference evidence="3" key="2">
    <citation type="journal article" date="2015" name="J. Proteomics">
        <title>Sexual differences in the sialomes of the zebra tick, Rhipicephalus pulchellus.</title>
        <authorList>
            <person name="Tan A.W."/>
            <person name="Francischetti I.M."/>
            <person name="Slovak M."/>
            <person name="Kini R.M."/>
            <person name="Ribeiro J.M."/>
        </authorList>
    </citation>
    <scope>NUCLEOTIDE SEQUENCE</scope>
    <source>
        <tissue evidence="3">Salivary gland</tissue>
    </source>
</reference>
<feature type="region of interest" description="Disordered" evidence="1">
    <location>
        <begin position="30"/>
        <end position="49"/>
    </location>
</feature>
<dbReference type="EMBL" id="GACK01004304">
    <property type="protein sequence ID" value="JAA60730.1"/>
    <property type="molecule type" value="mRNA"/>
</dbReference>
<dbReference type="AlphaFoldDB" id="L7M9L5"/>
<feature type="chain" id="PRO_5003981777" description="Secreted peptide" evidence="2">
    <location>
        <begin position="22"/>
        <end position="159"/>
    </location>
</feature>
<sequence length="159" mass="16589">MAKAPSFTILFFLAAYAFLLAVTQNEGQSCANATPTRRPPQAPPGCRGPRCFARIRNIFRGRTGPAQQPRLGQHTSQGQQPTVNRGLVRRTSSGSSSGPSTRSTSLSSTGSSTGSPDGPSVDAFRRQGSSSRSPPPSPPGRPGAVTGGNQQNGAQRTMH</sequence>
<feature type="compositionally biased region" description="Polar residues" evidence="1">
    <location>
        <begin position="73"/>
        <end position="83"/>
    </location>
</feature>
<evidence type="ECO:0008006" key="4">
    <source>
        <dbReference type="Google" id="ProtNLM"/>
    </source>
</evidence>
<organism evidence="3">
    <name type="scientific">Rhipicephalus pulchellus</name>
    <name type="common">Yellow backed tick</name>
    <name type="synonym">Dermacentor pulchellus</name>
    <dbReference type="NCBI Taxonomy" id="72859"/>
    <lineage>
        <taxon>Eukaryota</taxon>
        <taxon>Metazoa</taxon>
        <taxon>Ecdysozoa</taxon>
        <taxon>Arthropoda</taxon>
        <taxon>Chelicerata</taxon>
        <taxon>Arachnida</taxon>
        <taxon>Acari</taxon>
        <taxon>Parasitiformes</taxon>
        <taxon>Ixodida</taxon>
        <taxon>Ixodoidea</taxon>
        <taxon>Ixodidae</taxon>
        <taxon>Rhipicephalinae</taxon>
        <taxon>Rhipicephalus</taxon>
        <taxon>Rhipicephalus</taxon>
    </lineage>
</organism>
<name>L7M9L5_RHIPC</name>
<feature type="compositionally biased region" description="Low complexity" evidence="1">
    <location>
        <begin position="89"/>
        <end position="132"/>
    </location>
</feature>
<protein>
    <recommendedName>
        <fullName evidence="4">Secreted peptide</fullName>
    </recommendedName>
</protein>
<accession>L7M9L5</accession>
<keyword evidence="2" id="KW-0732">Signal</keyword>
<feature type="signal peptide" evidence="2">
    <location>
        <begin position="1"/>
        <end position="21"/>
    </location>
</feature>
<feature type="compositionally biased region" description="Polar residues" evidence="1">
    <location>
        <begin position="147"/>
        <end position="159"/>
    </location>
</feature>
<proteinExistence type="evidence at transcript level"/>
<evidence type="ECO:0000313" key="3">
    <source>
        <dbReference type="EMBL" id="JAA60730.1"/>
    </source>
</evidence>